<protein>
    <submittedName>
        <fullName evidence="1">Uncharacterized protein</fullName>
    </submittedName>
</protein>
<name>A0A484HMY8_9BACT</name>
<reference evidence="1" key="1">
    <citation type="submission" date="2019-01" db="EMBL/GenBank/DDBJ databases">
        <authorList>
            <consortium name="Genoscope - CEA"/>
            <person name="William W."/>
        </authorList>
    </citation>
    <scope>NUCLEOTIDE SEQUENCE</scope>
    <source>
        <strain evidence="1">CR-1</strain>
    </source>
</reference>
<gene>
    <name evidence="1" type="ORF">EPICR_50207</name>
</gene>
<dbReference type="EMBL" id="CAACVI010000045">
    <property type="protein sequence ID" value="VEN74926.1"/>
    <property type="molecule type" value="Genomic_DNA"/>
</dbReference>
<accession>A0A484HMY8</accession>
<dbReference type="AlphaFoldDB" id="A0A484HMY8"/>
<proteinExistence type="predicted"/>
<sequence>MPKQPHKRLNKYFWDGQTHLTEPFRLRRIIEYASFPDLLLYPFDDLKRNISSIDIEKLRTSEKRKEFIKILRPFIHSSDDWEEAVMKMTNIRKEGATSST</sequence>
<evidence type="ECO:0000313" key="1">
    <source>
        <dbReference type="EMBL" id="VEN74926.1"/>
    </source>
</evidence>
<organism evidence="1">
    <name type="scientific">uncultured Desulfobacteraceae bacterium</name>
    <dbReference type="NCBI Taxonomy" id="218296"/>
    <lineage>
        <taxon>Bacteria</taxon>
        <taxon>Pseudomonadati</taxon>
        <taxon>Thermodesulfobacteriota</taxon>
        <taxon>Desulfobacteria</taxon>
        <taxon>Desulfobacterales</taxon>
        <taxon>Desulfobacteraceae</taxon>
        <taxon>environmental samples</taxon>
    </lineage>
</organism>